<keyword evidence="3" id="KW-1185">Reference proteome</keyword>
<reference evidence="2" key="1">
    <citation type="submission" date="2022-06" db="EMBL/GenBank/DDBJ databases">
        <title>Alkalimarinus sp. nov., isolated from gut of a Alitta virens.</title>
        <authorList>
            <person name="Yang A.I."/>
            <person name="Shin N.-R."/>
        </authorList>
    </citation>
    <scope>NUCLEOTIDE SEQUENCE</scope>
    <source>
        <strain evidence="2">A2M4</strain>
    </source>
</reference>
<evidence type="ECO:0000313" key="2">
    <source>
        <dbReference type="EMBL" id="UZE97121.1"/>
    </source>
</evidence>
<keyword evidence="1" id="KW-0812">Transmembrane</keyword>
<proteinExistence type="predicted"/>
<evidence type="ECO:0000313" key="3">
    <source>
        <dbReference type="Proteomes" id="UP001163739"/>
    </source>
</evidence>
<keyword evidence="1" id="KW-0472">Membrane</keyword>
<dbReference type="RefSeq" id="WP_265048602.1">
    <property type="nucleotide sequence ID" value="NZ_CP100390.1"/>
</dbReference>
<feature type="transmembrane region" description="Helical" evidence="1">
    <location>
        <begin position="13"/>
        <end position="31"/>
    </location>
</feature>
<name>A0ABY6N4R7_9ALTE</name>
<dbReference type="EMBL" id="CP100390">
    <property type="protein sequence ID" value="UZE97121.1"/>
    <property type="molecule type" value="Genomic_DNA"/>
</dbReference>
<evidence type="ECO:0000256" key="1">
    <source>
        <dbReference type="SAM" id="Phobius"/>
    </source>
</evidence>
<gene>
    <name evidence="2" type="ORF">NKI27_05065</name>
</gene>
<organism evidence="2 3">
    <name type="scientific">Alkalimarinus alittae</name>
    <dbReference type="NCBI Taxonomy" id="2961619"/>
    <lineage>
        <taxon>Bacteria</taxon>
        <taxon>Pseudomonadati</taxon>
        <taxon>Pseudomonadota</taxon>
        <taxon>Gammaproteobacteria</taxon>
        <taxon>Alteromonadales</taxon>
        <taxon>Alteromonadaceae</taxon>
        <taxon>Alkalimarinus</taxon>
    </lineage>
</organism>
<dbReference type="Proteomes" id="UP001163739">
    <property type="component" value="Chromosome"/>
</dbReference>
<sequence length="263" mass="29621">MDSTPSKMTPKDIIQGVIYVSLLILFIYFLTQSPKDSDWIYYSVDGDVIRGESFERCRRKFTNDYGKCHYYDILSGADISSTVDVPDLGPNVDGVYVRQYANGLCQVFASSGDQYLRILIESGRDAIGSSRLSTEERKMIPLVSYTFKKSFYISTTLSYREPTDFVSWQTENLARGVSQPYGGRGWIFSKGEDQIVGVGLNKALYPESTGVISTSRDGLEDRSLVEPHEKAVIALAFSWRDEQIDRFSSLLKTQIPLNCDALK</sequence>
<accession>A0ABY6N4R7</accession>
<keyword evidence="1" id="KW-1133">Transmembrane helix</keyword>
<protein>
    <submittedName>
        <fullName evidence="2">Uncharacterized protein</fullName>
    </submittedName>
</protein>